<feature type="domain" description="HMG box" evidence="7">
    <location>
        <begin position="39"/>
        <end position="108"/>
    </location>
</feature>
<dbReference type="GO" id="GO:0006325">
    <property type="term" value="P:chromatin organization"/>
    <property type="evidence" value="ECO:0007669"/>
    <property type="project" value="UniProtKB-ARBA"/>
</dbReference>
<feature type="compositionally biased region" description="Basic and acidic residues" evidence="6">
    <location>
        <begin position="74"/>
        <end position="129"/>
    </location>
</feature>
<evidence type="ECO:0000256" key="6">
    <source>
        <dbReference type="SAM" id="MobiDB-lite"/>
    </source>
</evidence>
<accession>A0AAD3SYJ4</accession>
<sequence>MKGGKSKAESKKAGSKLSVKGTAAKASKKGKAAKDPSKPKRPASAFFVFMEEFRVQYKQKHPNNKSVAVVGKAGGDKWKSMPEAEKAPYIQKADKRKAEYERNMKAYNKKQSEGKNAEEEESDRSRSEVNDEEEDEEGSDQKWALFFGVEKLFSLVLFDLRNSVPVLPKDISDVHGLSFWAVSANSSFPNSSGQYQ</sequence>
<dbReference type="InterPro" id="IPR009071">
    <property type="entry name" value="HMG_box_dom"/>
</dbReference>
<evidence type="ECO:0000256" key="2">
    <source>
        <dbReference type="ARBA" id="ARBA00008774"/>
    </source>
</evidence>
<keyword evidence="3 5" id="KW-0238">DNA-binding</keyword>
<dbReference type="SMART" id="SM00398">
    <property type="entry name" value="HMG"/>
    <property type="match status" value="1"/>
</dbReference>
<keyword evidence="4 5" id="KW-0539">Nucleus</keyword>
<evidence type="ECO:0000256" key="4">
    <source>
        <dbReference type="ARBA" id="ARBA00023242"/>
    </source>
</evidence>
<evidence type="ECO:0000259" key="7">
    <source>
        <dbReference type="PROSITE" id="PS50118"/>
    </source>
</evidence>
<organism evidence="8 9">
    <name type="scientific">Nepenthes gracilis</name>
    <name type="common">Slender pitcher plant</name>
    <dbReference type="NCBI Taxonomy" id="150966"/>
    <lineage>
        <taxon>Eukaryota</taxon>
        <taxon>Viridiplantae</taxon>
        <taxon>Streptophyta</taxon>
        <taxon>Embryophyta</taxon>
        <taxon>Tracheophyta</taxon>
        <taxon>Spermatophyta</taxon>
        <taxon>Magnoliopsida</taxon>
        <taxon>eudicotyledons</taxon>
        <taxon>Gunneridae</taxon>
        <taxon>Pentapetalae</taxon>
        <taxon>Caryophyllales</taxon>
        <taxon>Nepenthaceae</taxon>
        <taxon>Nepenthes</taxon>
    </lineage>
</organism>
<dbReference type="EMBL" id="BSYO01000020">
    <property type="protein sequence ID" value="GMH18902.1"/>
    <property type="molecule type" value="Genomic_DNA"/>
</dbReference>
<feature type="region of interest" description="Disordered" evidence="6">
    <location>
        <begin position="1"/>
        <end position="41"/>
    </location>
</feature>
<evidence type="ECO:0000256" key="3">
    <source>
        <dbReference type="ARBA" id="ARBA00023125"/>
    </source>
</evidence>
<dbReference type="GO" id="GO:0005634">
    <property type="term" value="C:nucleus"/>
    <property type="evidence" value="ECO:0007669"/>
    <property type="project" value="UniProtKB-SubCell"/>
</dbReference>
<name>A0AAD3SYJ4_NEPGR</name>
<evidence type="ECO:0000256" key="1">
    <source>
        <dbReference type="ARBA" id="ARBA00004123"/>
    </source>
</evidence>
<dbReference type="Gene3D" id="1.10.30.10">
    <property type="entry name" value="High mobility group box domain"/>
    <property type="match status" value="1"/>
</dbReference>
<dbReference type="Proteomes" id="UP001279734">
    <property type="component" value="Unassembled WGS sequence"/>
</dbReference>
<proteinExistence type="inferred from homology"/>
<keyword evidence="9" id="KW-1185">Reference proteome</keyword>
<evidence type="ECO:0000313" key="9">
    <source>
        <dbReference type="Proteomes" id="UP001279734"/>
    </source>
</evidence>
<dbReference type="AlphaFoldDB" id="A0AAD3SYJ4"/>
<dbReference type="PANTHER" id="PTHR46261">
    <property type="entry name" value="HIGH MOBILITY GROUP B PROTEIN 4-RELATED"/>
    <property type="match status" value="1"/>
</dbReference>
<comment type="similarity">
    <text evidence="2">Belongs to the HMGB family.</text>
</comment>
<protein>
    <recommendedName>
        <fullName evidence="7">HMG box domain-containing protein</fullName>
    </recommendedName>
</protein>
<dbReference type="Pfam" id="PF00505">
    <property type="entry name" value="HMG_box"/>
    <property type="match status" value="1"/>
</dbReference>
<evidence type="ECO:0000313" key="8">
    <source>
        <dbReference type="EMBL" id="GMH18902.1"/>
    </source>
</evidence>
<dbReference type="CDD" id="cd22005">
    <property type="entry name" value="HMG-box_AtHMGB1-like"/>
    <property type="match status" value="1"/>
</dbReference>
<dbReference type="GO" id="GO:0000785">
    <property type="term" value="C:chromatin"/>
    <property type="evidence" value="ECO:0007669"/>
    <property type="project" value="UniProtKB-ARBA"/>
</dbReference>
<feature type="region of interest" description="Disordered" evidence="6">
    <location>
        <begin position="60"/>
        <end position="139"/>
    </location>
</feature>
<dbReference type="PROSITE" id="PS50118">
    <property type="entry name" value="HMG_BOX_2"/>
    <property type="match status" value="1"/>
</dbReference>
<reference evidence="8" key="1">
    <citation type="submission" date="2023-05" db="EMBL/GenBank/DDBJ databases">
        <title>Nepenthes gracilis genome sequencing.</title>
        <authorList>
            <person name="Fukushima K."/>
        </authorList>
    </citation>
    <scope>NUCLEOTIDE SEQUENCE</scope>
    <source>
        <strain evidence="8">SING2019-196</strain>
    </source>
</reference>
<dbReference type="InterPro" id="IPR031061">
    <property type="entry name" value="HMGB_plant"/>
</dbReference>
<gene>
    <name evidence="8" type="ORF">Nepgr_020743</name>
</gene>
<dbReference type="SUPFAM" id="SSF47095">
    <property type="entry name" value="HMG-box"/>
    <property type="match status" value="1"/>
</dbReference>
<evidence type="ECO:0000256" key="5">
    <source>
        <dbReference type="PROSITE-ProRule" id="PRU00267"/>
    </source>
</evidence>
<dbReference type="InterPro" id="IPR036910">
    <property type="entry name" value="HMG_box_dom_sf"/>
</dbReference>
<dbReference type="PANTHER" id="PTHR46261:SF18">
    <property type="entry name" value="DNA-BINDING PROTEIN MNB1B"/>
    <property type="match status" value="1"/>
</dbReference>
<feature type="DNA-binding region" description="HMG box" evidence="5">
    <location>
        <begin position="39"/>
        <end position="108"/>
    </location>
</feature>
<dbReference type="GO" id="GO:0030527">
    <property type="term" value="F:structural constituent of chromatin"/>
    <property type="evidence" value="ECO:0007669"/>
    <property type="project" value="UniProtKB-ARBA"/>
</dbReference>
<feature type="compositionally biased region" description="Basic and acidic residues" evidence="6">
    <location>
        <begin position="1"/>
        <end position="12"/>
    </location>
</feature>
<comment type="subcellular location">
    <subcellularLocation>
        <location evidence="1">Nucleus</location>
    </subcellularLocation>
</comment>
<comment type="caution">
    <text evidence="8">The sequence shown here is derived from an EMBL/GenBank/DDBJ whole genome shotgun (WGS) entry which is preliminary data.</text>
</comment>
<dbReference type="GO" id="GO:0003682">
    <property type="term" value="F:chromatin binding"/>
    <property type="evidence" value="ECO:0007669"/>
    <property type="project" value="UniProtKB-ARBA"/>
</dbReference>
<dbReference type="GO" id="GO:0003677">
    <property type="term" value="F:DNA binding"/>
    <property type="evidence" value="ECO:0007669"/>
    <property type="project" value="UniProtKB-UniRule"/>
</dbReference>